<dbReference type="GO" id="GO:0000155">
    <property type="term" value="F:phosphorelay sensor kinase activity"/>
    <property type="evidence" value="ECO:0007669"/>
    <property type="project" value="InterPro"/>
</dbReference>
<keyword evidence="5" id="KW-1185">Reference proteome</keyword>
<keyword evidence="4" id="KW-0418">Kinase</keyword>
<dbReference type="EC" id="2.7.13.3" evidence="2"/>
<feature type="domain" description="Signal transduction histidine kinase dimerisation/phosphoacceptor" evidence="3">
    <location>
        <begin position="5"/>
        <end position="64"/>
    </location>
</feature>
<evidence type="ECO:0000313" key="4">
    <source>
        <dbReference type="EMBL" id="PCK30929.1"/>
    </source>
</evidence>
<name>A0A2A5JNM1_PSEO7</name>
<evidence type="ECO:0000256" key="1">
    <source>
        <dbReference type="ARBA" id="ARBA00000085"/>
    </source>
</evidence>
<proteinExistence type="predicted"/>
<keyword evidence="4" id="KW-0808">Transferase</keyword>
<organism evidence="4 5">
    <name type="scientific">Pseudoalteromonas piscicida</name>
    <dbReference type="NCBI Taxonomy" id="43662"/>
    <lineage>
        <taxon>Bacteria</taxon>
        <taxon>Pseudomonadati</taxon>
        <taxon>Pseudomonadota</taxon>
        <taxon>Gammaproteobacteria</taxon>
        <taxon>Alteromonadales</taxon>
        <taxon>Pseudoalteromonadaceae</taxon>
        <taxon>Pseudoalteromonas</taxon>
    </lineage>
</organism>
<dbReference type="RefSeq" id="WP_099642867.1">
    <property type="nucleotide sequence ID" value="NZ_NKHF01000068.1"/>
</dbReference>
<dbReference type="Gene3D" id="1.10.287.130">
    <property type="match status" value="1"/>
</dbReference>
<sequence length="71" mass="7862">MKQAERDALAKLVHDARKPLNQISMNAELIKLMAEQPDSEQQIVDIANTIISATKECSALLQTLVEQGNDE</sequence>
<dbReference type="Pfam" id="PF00512">
    <property type="entry name" value="HisKA"/>
    <property type="match status" value="1"/>
</dbReference>
<evidence type="ECO:0000259" key="3">
    <source>
        <dbReference type="Pfam" id="PF00512"/>
    </source>
</evidence>
<gene>
    <name evidence="4" type="ORF">CEX98_15005</name>
</gene>
<comment type="catalytic activity">
    <reaction evidence="1">
        <text>ATP + protein L-histidine = ADP + protein N-phospho-L-histidine.</text>
        <dbReference type="EC" id="2.7.13.3"/>
    </reaction>
</comment>
<dbReference type="OrthoDB" id="5704732at2"/>
<reference evidence="5" key="1">
    <citation type="journal article" date="2019" name="Genome Announc.">
        <title>Draft Genome Sequence of Pseudoalteromonas piscicida Strain 36Y ROTHPW, an Hypersaline Seawater Isolate from the South Coast of Sonora, Mexico.</title>
        <authorList>
            <person name="Sanchez-Diaz R."/>
            <person name="Molina-Garza Z.J."/>
            <person name="Cruz-Suarez L.E."/>
            <person name="Selvin J."/>
            <person name="Kiran G.S."/>
            <person name="Ibarra-Gamez J.C."/>
            <person name="Gomez-Gil B."/>
            <person name="Galaviz-Silva L."/>
        </authorList>
    </citation>
    <scope>NUCLEOTIDE SEQUENCE [LARGE SCALE GENOMIC DNA]</scope>
    <source>
        <strain evidence="5">36Y_RITHPW</strain>
    </source>
</reference>
<comment type="caution">
    <text evidence="4">The sequence shown here is derived from an EMBL/GenBank/DDBJ whole genome shotgun (WGS) entry which is preliminary data.</text>
</comment>
<protein>
    <recommendedName>
        <fullName evidence="2">histidine kinase</fullName>
        <ecNumber evidence="2">2.7.13.3</ecNumber>
    </recommendedName>
</protein>
<dbReference type="SUPFAM" id="SSF47384">
    <property type="entry name" value="Homodimeric domain of signal transducing histidine kinase"/>
    <property type="match status" value="1"/>
</dbReference>
<evidence type="ECO:0000313" key="5">
    <source>
        <dbReference type="Proteomes" id="UP000228621"/>
    </source>
</evidence>
<dbReference type="AlphaFoldDB" id="A0A2A5JNM1"/>
<dbReference type="CDD" id="cd00082">
    <property type="entry name" value="HisKA"/>
    <property type="match status" value="1"/>
</dbReference>
<dbReference type="InterPro" id="IPR003661">
    <property type="entry name" value="HisK_dim/P_dom"/>
</dbReference>
<accession>A0A2A5JNM1</accession>
<evidence type="ECO:0000256" key="2">
    <source>
        <dbReference type="ARBA" id="ARBA00012438"/>
    </source>
</evidence>
<dbReference type="InterPro" id="IPR036097">
    <property type="entry name" value="HisK_dim/P_sf"/>
</dbReference>
<dbReference type="Proteomes" id="UP000228621">
    <property type="component" value="Unassembled WGS sequence"/>
</dbReference>
<dbReference type="EMBL" id="NKHF01000068">
    <property type="protein sequence ID" value="PCK30929.1"/>
    <property type="molecule type" value="Genomic_DNA"/>
</dbReference>